<evidence type="ECO:0000313" key="3">
    <source>
        <dbReference type="Proteomes" id="UP001460270"/>
    </source>
</evidence>
<comment type="caution">
    <text evidence="2">The sequence shown here is derived from an EMBL/GenBank/DDBJ whole genome shotgun (WGS) entry which is preliminary data.</text>
</comment>
<name>A0AAW0NM51_9GOBI</name>
<dbReference type="InterPro" id="IPR040647">
    <property type="entry name" value="SPIN-DOC_Znf-C2H2"/>
</dbReference>
<reference evidence="3" key="1">
    <citation type="submission" date="2024-04" db="EMBL/GenBank/DDBJ databases">
        <title>Salinicola lusitanus LLJ914,a marine bacterium isolated from the Okinawa Trough.</title>
        <authorList>
            <person name="Li J."/>
        </authorList>
    </citation>
    <scope>NUCLEOTIDE SEQUENCE [LARGE SCALE GENOMIC DNA]</scope>
</reference>
<dbReference type="Proteomes" id="UP001460270">
    <property type="component" value="Unassembled WGS sequence"/>
</dbReference>
<dbReference type="Pfam" id="PF18658">
    <property type="entry name" value="zf-C2H2_12"/>
    <property type="match status" value="1"/>
</dbReference>
<keyword evidence="3" id="KW-1185">Reference proteome</keyword>
<dbReference type="AlphaFoldDB" id="A0AAW0NM51"/>
<dbReference type="SUPFAM" id="SSF53098">
    <property type="entry name" value="Ribonuclease H-like"/>
    <property type="match status" value="1"/>
</dbReference>
<dbReference type="PANTHER" id="PTHR45913:SF9">
    <property type="entry name" value="GENERAL TRANSCRIPTION FACTOR II-I REPEAT DOMAIN-CONTAINING PROTEIN 2-LIKE-RELATED"/>
    <property type="match status" value="1"/>
</dbReference>
<evidence type="ECO:0000259" key="1">
    <source>
        <dbReference type="Pfam" id="PF18658"/>
    </source>
</evidence>
<accession>A0AAW0NM51</accession>
<organism evidence="2 3">
    <name type="scientific">Mugilogobius chulae</name>
    <name type="common">yellowstripe goby</name>
    <dbReference type="NCBI Taxonomy" id="88201"/>
    <lineage>
        <taxon>Eukaryota</taxon>
        <taxon>Metazoa</taxon>
        <taxon>Chordata</taxon>
        <taxon>Craniata</taxon>
        <taxon>Vertebrata</taxon>
        <taxon>Euteleostomi</taxon>
        <taxon>Actinopterygii</taxon>
        <taxon>Neopterygii</taxon>
        <taxon>Teleostei</taxon>
        <taxon>Neoteleostei</taxon>
        <taxon>Acanthomorphata</taxon>
        <taxon>Gobiaria</taxon>
        <taxon>Gobiiformes</taxon>
        <taxon>Gobioidei</taxon>
        <taxon>Gobiidae</taxon>
        <taxon>Gobionellinae</taxon>
        <taxon>Mugilogobius</taxon>
    </lineage>
</organism>
<protein>
    <recommendedName>
        <fullName evidence="1">SPIN-DOC-like zinc-finger domain-containing protein</fullName>
    </recommendedName>
</protein>
<proteinExistence type="predicted"/>
<dbReference type="PANTHER" id="PTHR45913">
    <property type="entry name" value="EPM2A-INTERACTING PROTEIN 1"/>
    <property type="match status" value="1"/>
</dbReference>
<evidence type="ECO:0000313" key="2">
    <source>
        <dbReference type="EMBL" id="KAK7899632.1"/>
    </source>
</evidence>
<feature type="domain" description="SPIN-DOC-like zinc-finger" evidence="1">
    <location>
        <begin position="18"/>
        <end position="76"/>
    </location>
</feature>
<gene>
    <name evidence="2" type="ORF">WMY93_020485</name>
</gene>
<dbReference type="EMBL" id="JBBPFD010000014">
    <property type="protein sequence ID" value="KAK7899632.1"/>
    <property type="molecule type" value="Genomic_DNA"/>
</dbReference>
<sequence>MASVNKERKVDREGRKFQDKWKLQYFFTDFNNNCICLICQETVGVYKEFNVKRHYQTKHAQAHDKLTGAERADKIKQLETILSSQQQFFVRVRQGNENATKASYEVAELIAKHGKPLAEGEFIKDCVMKIVENICPEKRQDFANMCLARNTVARRIEDISSDIKRQLGDKGDRFEYFSLACDESTDVSDTAQLLIFLRGVDTDMNITEELLDLQSIKGQTRGADLFESVCSAVDNMKLPWNKVSGIIADGAPAMVGERSGLATLICNKVNENGGDAIKLHCIIHQQVLCAKHLKFDHVMKPVIKTINTIRSKALYHRQFQQFLHDIQAEYGDVLYHTDVRWLSRGTALQRFFSLREEIGQFLDQKGQPMDELTDSTWLTDLAFLVDITKQLNALNVSLQGKDAVISQLYAHIRAFKTKLHLFHRHLLQAEPNTTHFPALHGVLESLPPDNVQAQMEKYADAISALMEEFNVRFRDFVTIEQDLALFSSPFSVNPDDVPPHLQLELIELQCDNAERNKHQQLSPVDFYCQLDKALSLDSSLVSLDHGLSRGTAALSPALAEAMRRVGGSESCGVAAAGETHKQSAVTT</sequence>
<dbReference type="InterPro" id="IPR012337">
    <property type="entry name" value="RNaseH-like_sf"/>
</dbReference>